<dbReference type="Pfam" id="PF10602">
    <property type="entry name" value="RPN7"/>
    <property type="match status" value="1"/>
</dbReference>
<evidence type="ECO:0000256" key="2">
    <source>
        <dbReference type="ARBA" id="ARBA00004496"/>
    </source>
</evidence>
<protein>
    <submittedName>
        <fullName evidence="9">BQ2448_2792 protein</fullName>
    </submittedName>
</protein>
<evidence type="ECO:0000313" key="9">
    <source>
        <dbReference type="EMBL" id="SCV71204.1"/>
    </source>
</evidence>
<keyword evidence="4" id="KW-0963">Cytoplasm</keyword>
<keyword evidence="6" id="KW-0539">Nucleus</keyword>
<evidence type="ECO:0000259" key="8">
    <source>
        <dbReference type="PROSITE" id="PS50250"/>
    </source>
</evidence>
<dbReference type="Gene3D" id="1.25.40.570">
    <property type="match status" value="1"/>
</dbReference>
<feature type="compositionally biased region" description="Polar residues" evidence="7">
    <location>
        <begin position="535"/>
        <end position="549"/>
    </location>
</feature>
<feature type="region of interest" description="Disordered" evidence="7">
    <location>
        <begin position="1"/>
        <end position="28"/>
    </location>
</feature>
<comment type="similarity">
    <text evidence="3">Belongs to the CSN1 family.</text>
</comment>
<dbReference type="SMART" id="SM00088">
    <property type="entry name" value="PINT"/>
    <property type="match status" value="1"/>
</dbReference>
<evidence type="ECO:0000256" key="6">
    <source>
        <dbReference type="ARBA" id="ARBA00023242"/>
    </source>
</evidence>
<dbReference type="GO" id="GO:0005737">
    <property type="term" value="C:cytoplasm"/>
    <property type="evidence" value="ECO:0007669"/>
    <property type="project" value="UniProtKB-SubCell"/>
</dbReference>
<name>A0A238FH32_9BASI</name>
<evidence type="ECO:0000256" key="5">
    <source>
        <dbReference type="ARBA" id="ARBA00022790"/>
    </source>
</evidence>
<evidence type="ECO:0000256" key="7">
    <source>
        <dbReference type="SAM" id="MobiDB-lite"/>
    </source>
</evidence>
<dbReference type="PANTHER" id="PTHR14145:SF2">
    <property type="entry name" value="COP9 SIGNALOSOME COMPLEX SUBUNIT 1"/>
    <property type="match status" value="1"/>
</dbReference>
<dbReference type="PANTHER" id="PTHR14145">
    <property type="entry name" value="26S PROTESOME SUBUNIT 6"/>
    <property type="match status" value="1"/>
</dbReference>
<reference evidence="10" key="1">
    <citation type="submission" date="2016-09" db="EMBL/GenBank/DDBJ databases">
        <authorList>
            <person name="Jeantristanb JTB J.-T."/>
            <person name="Ricardo R."/>
        </authorList>
    </citation>
    <scope>NUCLEOTIDE SEQUENCE [LARGE SCALE GENOMIC DNA]</scope>
</reference>
<comment type="subcellular location">
    <subcellularLocation>
        <location evidence="2">Cytoplasm</location>
    </subcellularLocation>
    <subcellularLocation>
        <location evidence="1">Nucleus</location>
    </subcellularLocation>
</comment>
<evidence type="ECO:0000256" key="3">
    <source>
        <dbReference type="ARBA" id="ARBA00008793"/>
    </source>
</evidence>
<dbReference type="GO" id="GO:0008180">
    <property type="term" value="C:COP9 signalosome"/>
    <property type="evidence" value="ECO:0007669"/>
    <property type="project" value="UniProtKB-KW"/>
</dbReference>
<gene>
    <name evidence="9" type="ORF">BQ2448_2792</name>
</gene>
<sequence>MDVDTAQDATSQVAVDARANQTRRAASPKVVVNPDDPYDLEQVTGNYHGRTKIIHLLYIAQMSPSLAAAALTLALQELKASTLDVPTYEQTFHHYRQVLNSLESGESNDAYARGWYEQTIKSGAQKAHVLDREWCERSKREASNGLEKLQVELKGYSTNLIKESIRMGHRDLARFQYKVGDLTAAEHSYLRAREFCLTSQHLLEMSVAVVEIALLLRNYSLVRQWSGKAEGALESIHSSANAQNAKQKPQVNLPGMVAPAQDPAQVAREKERIAMQERLNVANGVAYLGQGTYDRAAFLLSGGGKEALHSAAGHFIPAADIAVYATLTGLATFNRNQLRTRLLENDDLRPMLELEPYLREIIQAFHSSNFKDGLEGLDKYSTRQRLDPHLAPHLPNLMHQIRSRALLVYFTPFASVSVPRFAAAFGWSESTLLESVVELIGQGQMKARVDSQNKVLVAKQTDPRVEAFKHALKEGEKMQRCQHAAELRCVDSFFGFAELTMLVRADAGFVRLVMYRVKLIQANIVVKPSRGQGGNTHQASQSQGQTEVL</sequence>
<evidence type="ECO:0000256" key="1">
    <source>
        <dbReference type="ARBA" id="ARBA00004123"/>
    </source>
</evidence>
<accession>A0A238FH32</accession>
<dbReference type="SUPFAM" id="SSF46785">
    <property type="entry name" value="Winged helix' DNA-binding domain"/>
    <property type="match status" value="1"/>
</dbReference>
<dbReference type="OrthoDB" id="422427at2759"/>
<dbReference type="STRING" id="269621.A0A238FH32"/>
<feature type="region of interest" description="Disordered" evidence="7">
    <location>
        <begin position="530"/>
        <end position="549"/>
    </location>
</feature>
<dbReference type="EMBL" id="FMSP01000007">
    <property type="protein sequence ID" value="SCV71204.1"/>
    <property type="molecule type" value="Genomic_DNA"/>
</dbReference>
<dbReference type="InterPro" id="IPR000717">
    <property type="entry name" value="PCI_dom"/>
</dbReference>
<evidence type="ECO:0000313" key="10">
    <source>
        <dbReference type="Proteomes" id="UP000198372"/>
    </source>
</evidence>
<organism evidence="9 10">
    <name type="scientific">Microbotryum intermedium</name>
    <dbReference type="NCBI Taxonomy" id="269621"/>
    <lineage>
        <taxon>Eukaryota</taxon>
        <taxon>Fungi</taxon>
        <taxon>Dikarya</taxon>
        <taxon>Basidiomycota</taxon>
        <taxon>Pucciniomycotina</taxon>
        <taxon>Microbotryomycetes</taxon>
        <taxon>Microbotryales</taxon>
        <taxon>Microbotryaceae</taxon>
        <taxon>Microbotryum</taxon>
    </lineage>
</organism>
<keyword evidence="10" id="KW-1185">Reference proteome</keyword>
<feature type="domain" description="PCI" evidence="8">
    <location>
        <begin position="297"/>
        <end position="463"/>
    </location>
</feature>
<feature type="compositionally biased region" description="Polar residues" evidence="7">
    <location>
        <begin position="7"/>
        <end position="24"/>
    </location>
</feature>
<dbReference type="InterPro" id="IPR045135">
    <property type="entry name" value="Rpn7_N"/>
</dbReference>
<dbReference type="Pfam" id="PF01399">
    <property type="entry name" value="PCI"/>
    <property type="match status" value="1"/>
</dbReference>
<proteinExistence type="inferred from homology"/>
<dbReference type="PROSITE" id="PS50250">
    <property type="entry name" value="PCI"/>
    <property type="match status" value="1"/>
</dbReference>
<dbReference type="InterPro" id="IPR036390">
    <property type="entry name" value="WH_DNA-bd_sf"/>
</dbReference>
<evidence type="ECO:0000256" key="4">
    <source>
        <dbReference type="ARBA" id="ARBA00022490"/>
    </source>
</evidence>
<dbReference type="AlphaFoldDB" id="A0A238FH32"/>
<keyword evidence="5" id="KW-0736">Signalosome</keyword>
<dbReference type="Proteomes" id="UP000198372">
    <property type="component" value="Unassembled WGS sequence"/>
</dbReference>
<dbReference type="InterPro" id="IPR019585">
    <property type="entry name" value="Rpn7/CSN1"/>
</dbReference>